<dbReference type="Pfam" id="PF00005">
    <property type="entry name" value="ABC_tran"/>
    <property type="match status" value="1"/>
</dbReference>
<dbReference type="PROSITE" id="PS50893">
    <property type="entry name" value="ABC_TRANSPORTER_2"/>
    <property type="match status" value="1"/>
</dbReference>
<dbReference type="GO" id="GO:0005524">
    <property type="term" value="F:ATP binding"/>
    <property type="evidence" value="ECO:0007669"/>
    <property type="project" value="UniProtKB-KW"/>
</dbReference>
<dbReference type="PROSITE" id="PS00211">
    <property type="entry name" value="ABC_TRANSPORTER_1"/>
    <property type="match status" value="1"/>
</dbReference>
<dbReference type="SUPFAM" id="SSF52540">
    <property type="entry name" value="P-loop containing nucleoside triphosphate hydrolases"/>
    <property type="match status" value="1"/>
</dbReference>
<evidence type="ECO:0000256" key="2">
    <source>
        <dbReference type="ARBA" id="ARBA00022741"/>
    </source>
</evidence>
<dbReference type="RefSeq" id="WP_398661267.1">
    <property type="nucleotide sequence ID" value="NZ_JBITDC010000024.1"/>
</dbReference>
<protein>
    <submittedName>
        <fullName evidence="5">ABC transporter ATP-binding protein</fullName>
    </submittedName>
</protein>
<dbReference type="PANTHER" id="PTHR24220">
    <property type="entry name" value="IMPORT ATP-BINDING PROTEIN"/>
    <property type="match status" value="1"/>
</dbReference>
<proteinExistence type="predicted"/>
<dbReference type="Gene3D" id="3.40.50.300">
    <property type="entry name" value="P-loop containing nucleotide triphosphate hydrolases"/>
    <property type="match status" value="1"/>
</dbReference>
<name>A0ABW7YES5_STRCE</name>
<keyword evidence="6" id="KW-1185">Reference proteome</keyword>
<dbReference type="EMBL" id="JBITDC010000024">
    <property type="protein sequence ID" value="MFI5680906.1"/>
    <property type="molecule type" value="Genomic_DNA"/>
</dbReference>
<organism evidence="5 6">
    <name type="scientific">Streptomyces cellulosae</name>
    <dbReference type="NCBI Taxonomy" id="1968"/>
    <lineage>
        <taxon>Bacteria</taxon>
        <taxon>Bacillati</taxon>
        <taxon>Actinomycetota</taxon>
        <taxon>Actinomycetes</taxon>
        <taxon>Kitasatosporales</taxon>
        <taxon>Streptomycetaceae</taxon>
        <taxon>Streptomyces</taxon>
    </lineage>
</organism>
<dbReference type="InterPro" id="IPR017871">
    <property type="entry name" value="ABC_transporter-like_CS"/>
</dbReference>
<evidence type="ECO:0000313" key="6">
    <source>
        <dbReference type="Proteomes" id="UP001612415"/>
    </source>
</evidence>
<dbReference type="InterPro" id="IPR003593">
    <property type="entry name" value="AAA+_ATPase"/>
</dbReference>
<sequence>MNPPSPAPPVIRLRGVAKTYPGAVAVHALQPTDLDVERGDFVAVVGPSGSGKSTLLNLIGMLDRPSAGRYEFGSTDLATLEERERTALRGRKVGFVFQSFHLLAHRTATENVALAQLYVTTEREARTDRAVRALRTVGLGHRLDALPPTMSGGERQRVAIARALVNRPELILCDEPTGNLDSATSAHVMNLLEDLHRAGLTVVVITHDRAVAERARRVLTIRDGRILSDTDRRSAA</sequence>
<comment type="caution">
    <text evidence="5">The sequence shown here is derived from an EMBL/GenBank/DDBJ whole genome shotgun (WGS) entry which is preliminary data.</text>
</comment>
<gene>
    <name evidence="5" type="ORF">ACIA8P_40955</name>
</gene>
<dbReference type="InterPro" id="IPR003439">
    <property type="entry name" value="ABC_transporter-like_ATP-bd"/>
</dbReference>
<dbReference type="PANTHER" id="PTHR24220:SF86">
    <property type="entry name" value="ABC TRANSPORTER ABCH.1"/>
    <property type="match status" value="1"/>
</dbReference>
<dbReference type="CDD" id="cd03255">
    <property type="entry name" value="ABC_MJ0796_LolCDE_FtsE"/>
    <property type="match status" value="1"/>
</dbReference>
<accession>A0ABW7YES5</accession>
<reference evidence="5 6" key="1">
    <citation type="submission" date="2024-10" db="EMBL/GenBank/DDBJ databases">
        <title>The Natural Products Discovery Center: Release of the First 8490 Sequenced Strains for Exploring Actinobacteria Biosynthetic Diversity.</title>
        <authorList>
            <person name="Kalkreuter E."/>
            <person name="Kautsar S.A."/>
            <person name="Yang D."/>
            <person name="Bader C.D."/>
            <person name="Teijaro C.N."/>
            <person name="Fluegel L."/>
            <person name="Davis C.M."/>
            <person name="Simpson J.R."/>
            <person name="Lauterbach L."/>
            <person name="Steele A.D."/>
            <person name="Gui C."/>
            <person name="Meng S."/>
            <person name="Li G."/>
            <person name="Viehrig K."/>
            <person name="Ye F."/>
            <person name="Su P."/>
            <person name="Kiefer A.F."/>
            <person name="Nichols A."/>
            <person name="Cepeda A.J."/>
            <person name="Yan W."/>
            <person name="Fan B."/>
            <person name="Jiang Y."/>
            <person name="Adhikari A."/>
            <person name="Zheng C.-J."/>
            <person name="Schuster L."/>
            <person name="Cowan T.M."/>
            <person name="Smanski M.J."/>
            <person name="Chevrette M.G."/>
            <person name="De Carvalho L.P.S."/>
            <person name="Shen B."/>
        </authorList>
    </citation>
    <scope>NUCLEOTIDE SEQUENCE [LARGE SCALE GENOMIC DNA]</scope>
    <source>
        <strain evidence="5 6">NPDC051599</strain>
    </source>
</reference>
<evidence type="ECO:0000259" key="4">
    <source>
        <dbReference type="PROSITE" id="PS50893"/>
    </source>
</evidence>
<keyword evidence="1" id="KW-0813">Transport</keyword>
<keyword evidence="3 5" id="KW-0067">ATP-binding</keyword>
<evidence type="ECO:0000256" key="3">
    <source>
        <dbReference type="ARBA" id="ARBA00022840"/>
    </source>
</evidence>
<dbReference type="Proteomes" id="UP001612415">
    <property type="component" value="Unassembled WGS sequence"/>
</dbReference>
<dbReference type="InterPro" id="IPR027417">
    <property type="entry name" value="P-loop_NTPase"/>
</dbReference>
<evidence type="ECO:0000313" key="5">
    <source>
        <dbReference type="EMBL" id="MFI5680906.1"/>
    </source>
</evidence>
<feature type="domain" description="ABC transporter" evidence="4">
    <location>
        <begin position="11"/>
        <end position="236"/>
    </location>
</feature>
<keyword evidence="2" id="KW-0547">Nucleotide-binding</keyword>
<dbReference type="InterPro" id="IPR017911">
    <property type="entry name" value="MacB-like_ATP-bd"/>
</dbReference>
<evidence type="ECO:0000256" key="1">
    <source>
        <dbReference type="ARBA" id="ARBA00022448"/>
    </source>
</evidence>
<dbReference type="InterPro" id="IPR015854">
    <property type="entry name" value="ABC_transpr_LolD-like"/>
</dbReference>
<dbReference type="SMART" id="SM00382">
    <property type="entry name" value="AAA"/>
    <property type="match status" value="1"/>
</dbReference>